<name>A0AA40C0J7_9PEZI</name>
<dbReference type="PANTHER" id="PTHR43591">
    <property type="entry name" value="METHYLTRANSFERASE"/>
    <property type="match status" value="1"/>
</dbReference>
<dbReference type="AlphaFoldDB" id="A0AA40C0J7"/>
<evidence type="ECO:0000256" key="1">
    <source>
        <dbReference type="ARBA" id="ARBA00038158"/>
    </source>
</evidence>
<dbReference type="GO" id="GO:0032259">
    <property type="term" value="P:methylation"/>
    <property type="evidence" value="ECO:0007669"/>
    <property type="project" value="UniProtKB-KW"/>
</dbReference>
<dbReference type="Gene3D" id="3.40.50.150">
    <property type="entry name" value="Vaccinia Virus protein VP39"/>
    <property type="match status" value="1"/>
</dbReference>
<dbReference type="GO" id="GO:0008168">
    <property type="term" value="F:methyltransferase activity"/>
    <property type="evidence" value="ECO:0007669"/>
    <property type="project" value="UniProtKB-KW"/>
</dbReference>
<evidence type="ECO:0000313" key="3">
    <source>
        <dbReference type="Proteomes" id="UP001175000"/>
    </source>
</evidence>
<dbReference type="PANTHER" id="PTHR43591:SF24">
    <property type="entry name" value="2-METHOXY-6-POLYPRENYL-1,4-BENZOQUINOL METHYLASE, MITOCHONDRIAL"/>
    <property type="match status" value="1"/>
</dbReference>
<dbReference type="SUPFAM" id="SSF53335">
    <property type="entry name" value="S-adenosyl-L-methionine-dependent methyltransferases"/>
    <property type="match status" value="1"/>
</dbReference>
<dbReference type="Proteomes" id="UP001175000">
    <property type="component" value="Unassembled WGS sequence"/>
</dbReference>
<accession>A0AA40C0J7</accession>
<dbReference type="InterPro" id="IPR029063">
    <property type="entry name" value="SAM-dependent_MTases_sf"/>
</dbReference>
<comment type="similarity">
    <text evidence="1">Belongs to the methyltransferase superfamily. LaeA methyltransferase family.</text>
</comment>
<reference evidence="2" key="1">
    <citation type="submission" date="2023-06" db="EMBL/GenBank/DDBJ databases">
        <title>Genome-scale phylogeny and comparative genomics of the fungal order Sordariales.</title>
        <authorList>
            <consortium name="Lawrence Berkeley National Laboratory"/>
            <person name="Hensen N."/>
            <person name="Bonometti L."/>
            <person name="Westerberg I."/>
            <person name="Brannstrom I.O."/>
            <person name="Guillou S."/>
            <person name="Cros-Aarteil S."/>
            <person name="Calhoun S."/>
            <person name="Haridas S."/>
            <person name="Kuo A."/>
            <person name="Mondo S."/>
            <person name="Pangilinan J."/>
            <person name="Riley R."/>
            <person name="Labutti K."/>
            <person name="Andreopoulos B."/>
            <person name="Lipzen A."/>
            <person name="Chen C."/>
            <person name="Yanf M."/>
            <person name="Daum C."/>
            <person name="Ng V."/>
            <person name="Clum A."/>
            <person name="Steindorff A."/>
            <person name="Ohm R."/>
            <person name="Martin F."/>
            <person name="Silar P."/>
            <person name="Natvig D."/>
            <person name="Lalanne C."/>
            <person name="Gautier V."/>
            <person name="Ament-Velasquez S.L."/>
            <person name="Kruys A."/>
            <person name="Hutchinson M.I."/>
            <person name="Powell A.J."/>
            <person name="Barry K."/>
            <person name="Miller A.N."/>
            <person name="Grigoriev I.V."/>
            <person name="Debuchy R."/>
            <person name="Gladieux P."/>
            <person name="Thoren M.H."/>
            <person name="Johannesson H."/>
        </authorList>
    </citation>
    <scope>NUCLEOTIDE SEQUENCE</scope>
    <source>
        <strain evidence="2">CBS 606.72</strain>
    </source>
</reference>
<dbReference type="EMBL" id="JAULSU010000004">
    <property type="protein sequence ID" value="KAK0620495.1"/>
    <property type="molecule type" value="Genomic_DNA"/>
</dbReference>
<dbReference type="CDD" id="cd02440">
    <property type="entry name" value="AdoMet_MTases"/>
    <property type="match status" value="1"/>
</dbReference>
<keyword evidence="2" id="KW-0808">Transferase</keyword>
<evidence type="ECO:0000313" key="2">
    <source>
        <dbReference type="EMBL" id="KAK0620495.1"/>
    </source>
</evidence>
<proteinExistence type="inferred from homology"/>
<sequence length="260" mass="29147">MVETAYFCPGDDKEAERLDMQHALLTELLGDSLHLCPFRSGNTPVNILDVCCGTGIWTIDVADEYPNCIVKGADLAPIQPSWVPPNASFEMDDMRLPWTFRPESFNLIHTRSTIHTGCWGDFKTEAIQEAFGALQPGGWLECQEFGSLVKCDDGSLPVDSALATWARDASLAASQAGRPRDVADRMRQWFKEVGFVDVHEVRYKLPIGGWTKDARLAYLGKFWWLLMNEGLDALSTRLFSEVLCWDEAQTKVRHLGLTFG</sequence>
<keyword evidence="3" id="KW-1185">Reference proteome</keyword>
<dbReference type="Pfam" id="PF13489">
    <property type="entry name" value="Methyltransf_23"/>
    <property type="match status" value="1"/>
</dbReference>
<keyword evidence="2" id="KW-0489">Methyltransferase</keyword>
<comment type="caution">
    <text evidence="2">The sequence shown here is derived from an EMBL/GenBank/DDBJ whole genome shotgun (WGS) entry which is preliminary data.</text>
</comment>
<organism evidence="2 3">
    <name type="scientific">Immersiella caudata</name>
    <dbReference type="NCBI Taxonomy" id="314043"/>
    <lineage>
        <taxon>Eukaryota</taxon>
        <taxon>Fungi</taxon>
        <taxon>Dikarya</taxon>
        <taxon>Ascomycota</taxon>
        <taxon>Pezizomycotina</taxon>
        <taxon>Sordariomycetes</taxon>
        <taxon>Sordariomycetidae</taxon>
        <taxon>Sordariales</taxon>
        <taxon>Lasiosphaeriaceae</taxon>
        <taxon>Immersiella</taxon>
    </lineage>
</organism>
<gene>
    <name evidence="2" type="ORF">B0T14DRAFT_430159</name>
</gene>
<protein>
    <submittedName>
        <fullName evidence="2">S-adenosyl-L-methionine-dependent methyltransferase</fullName>
    </submittedName>
</protein>